<dbReference type="Proteomes" id="UP000440498">
    <property type="component" value="Unassembled WGS sequence"/>
</dbReference>
<feature type="transmembrane region" description="Helical" evidence="1">
    <location>
        <begin position="50"/>
        <end position="67"/>
    </location>
</feature>
<evidence type="ECO:0000256" key="1">
    <source>
        <dbReference type="SAM" id="Phobius"/>
    </source>
</evidence>
<reference evidence="2 3" key="1">
    <citation type="submission" date="2019-10" db="EMBL/GenBank/DDBJ databases">
        <title>Two novel species isolated from a subtropical stream in China.</title>
        <authorList>
            <person name="Lu H."/>
        </authorList>
    </citation>
    <scope>NUCLEOTIDE SEQUENCE [LARGE SCALE GENOMIC DNA]</scope>
    <source>
        <strain evidence="2 3">FT29W</strain>
    </source>
</reference>
<keyword evidence="1" id="KW-0812">Transmembrane</keyword>
<organism evidence="2 3">
    <name type="scientific">Rugamonas aquatica</name>
    <dbReference type="NCBI Taxonomy" id="2743357"/>
    <lineage>
        <taxon>Bacteria</taxon>
        <taxon>Pseudomonadati</taxon>
        <taxon>Pseudomonadota</taxon>
        <taxon>Betaproteobacteria</taxon>
        <taxon>Burkholderiales</taxon>
        <taxon>Oxalobacteraceae</taxon>
        <taxon>Telluria group</taxon>
        <taxon>Rugamonas</taxon>
    </lineage>
</organism>
<proteinExistence type="predicted"/>
<evidence type="ECO:0000313" key="3">
    <source>
        <dbReference type="Proteomes" id="UP000440498"/>
    </source>
</evidence>
<evidence type="ECO:0000313" key="2">
    <source>
        <dbReference type="EMBL" id="MQA42369.1"/>
    </source>
</evidence>
<sequence>MSDDDVPVWRLYLLRALYLMVSVGLALSFWPALLHHSDRWALWAQRRGEMVAMLLALSMLCVWGLRYPLQMLPLLIFELVWKTVWIAAIAYPLWQHGAMTPGVEESFYACLAGIVITPLVLPWRYIAHHYFRKPGQRWR</sequence>
<feature type="transmembrane region" description="Helical" evidence="1">
    <location>
        <begin position="74"/>
        <end position="94"/>
    </location>
</feature>
<protein>
    <submittedName>
        <fullName evidence="2">Uncharacterized protein</fullName>
    </submittedName>
</protein>
<feature type="transmembrane region" description="Helical" evidence="1">
    <location>
        <begin position="12"/>
        <end position="30"/>
    </location>
</feature>
<accession>A0A6A7NB45</accession>
<dbReference type="AlphaFoldDB" id="A0A6A7NB45"/>
<dbReference type="RefSeq" id="WP_152841468.1">
    <property type="nucleotide sequence ID" value="NZ_WHUG01000020.1"/>
</dbReference>
<keyword evidence="1" id="KW-1133">Transmembrane helix</keyword>
<comment type="caution">
    <text evidence="2">The sequence shown here is derived from an EMBL/GenBank/DDBJ whole genome shotgun (WGS) entry which is preliminary data.</text>
</comment>
<gene>
    <name evidence="2" type="ORF">GEV02_29960</name>
</gene>
<dbReference type="EMBL" id="WHUG01000020">
    <property type="protein sequence ID" value="MQA42369.1"/>
    <property type="molecule type" value="Genomic_DNA"/>
</dbReference>
<keyword evidence="1" id="KW-0472">Membrane</keyword>
<feature type="transmembrane region" description="Helical" evidence="1">
    <location>
        <begin position="106"/>
        <end position="127"/>
    </location>
</feature>
<keyword evidence="3" id="KW-1185">Reference proteome</keyword>
<name>A0A6A7NB45_9BURK</name>